<sequence length="96" mass="10840">MLLVRMAYTIFADNFNPLSLSFIIGPRNDPRTLIISSGFRMLSTMEPEYWLIADFSFGCEPIGYFSSGSASFRGTESPIFDLCPILRVESVTLMIR</sequence>
<evidence type="ECO:0000313" key="2">
    <source>
        <dbReference type="Proteomes" id="UP000264353"/>
    </source>
</evidence>
<protein>
    <submittedName>
        <fullName evidence="1">Uncharacterized protein</fullName>
    </submittedName>
</protein>
<gene>
    <name evidence="1" type="ORF">BRARA_B02708</name>
</gene>
<name>A0A398AGB8_BRACM</name>
<organism evidence="1 2">
    <name type="scientific">Brassica campestris</name>
    <name type="common">Field mustard</name>
    <dbReference type="NCBI Taxonomy" id="3711"/>
    <lineage>
        <taxon>Eukaryota</taxon>
        <taxon>Viridiplantae</taxon>
        <taxon>Streptophyta</taxon>
        <taxon>Embryophyta</taxon>
        <taxon>Tracheophyta</taxon>
        <taxon>Spermatophyta</taxon>
        <taxon>Magnoliopsida</taxon>
        <taxon>eudicotyledons</taxon>
        <taxon>Gunneridae</taxon>
        <taxon>Pentapetalae</taxon>
        <taxon>rosids</taxon>
        <taxon>malvids</taxon>
        <taxon>Brassicales</taxon>
        <taxon>Brassicaceae</taxon>
        <taxon>Brassiceae</taxon>
        <taxon>Brassica</taxon>
    </lineage>
</organism>
<dbReference type="EMBL" id="CM010629">
    <property type="protein sequence ID" value="RID75674.1"/>
    <property type="molecule type" value="Genomic_DNA"/>
</dbReference>
<dbReference type="AlphaFoldDB" id="A0A398AGB8"/>
<accession>A0A398AGB8</accession>
<proteinExistence type="predicted"/>
<reference evidence="1 2" key="1">
    <citation type="submission" date="2018-06" db="EMBL/GenBank/DDBJ databases">
        <title>WGS assembly of Brassica rapa FPsc.</title>
        <authorList>
            <person name="Bowman J."/>
            <person name="Kohchi T."/>
            <person name="Yamato K."/>
            <person name="Jenkins J."/>
            <person name="Shu S."/>
            <person name="Ishizaki K."/>
            <person name="Yamaoka S."/>
            <person name="Nishihama R."/>
            <person name="Nakamura Y."/>
            <person name="Berger F."/>
            <person name="Adam C."/>
            <person name="Aki S."/>
            <person name="Althoff F."/>
            <person name="Araki T."/>
            <person name="Arteaga-Vazquez M."/>
            <person name="Balasubrmanian S."/>
            <person name="Bauer D."/>
            <person name="Boehm C."/>
            <person name="Briginshaw L."/>
            <person name="Caballero-Perez J."/>
            <person name="Catarino B."/>
            <person name="Chen F."/>
            <person name="Chiyoda S."/>
            <person name="Chovatia M."/>
            <person name="Davies K."/>
            <person name="Delmans M."/>
            <person name="Demura T."/>
            <person name="Dierschke T."/>
            <person name="Dolan L."/>
            <person name="Dorantes-Acosta A."/>
            <person name="Eklund D."/>
            <person name="Florent S."/>
            <person name="Flores-Sandoval E."/>
            <person name="Fujiyama A."/>
            <person name="Fukuzawa H."/>
            <person name="Galik B."/>
            <person name="Grimanelli D."/>
            <person name="Grimwood J."/>
            <person name="Grossniklaus U."/>
            <person name="Hamada T."/>
            <person name="Haseloff J."/>
            <person name="Hetherington A."/>
            <person name="Higo A."/>
            <person name="Hirakawa Y."/>
            <person name="Hundley H."/>
            <person name="Ikeda Y."/>
            <person name="Inoue K."/>
            <person name="Inoue S."/>
            <person name="Ishida S."/>
            <person name="Jia Q."/>
            <person name="Kakita M."/>
            <person name="Kanazawa T."/>
            <person name="Kawai Y."/>
            <person name="Kawashima T."/>
            <person name="Kennedy M."/>
            <person name="Kinose K."/>
            <person name="Kinoshita T."/>
            <person name="Kohara Y."/>
            <person name="Koide E."/>
            <person name="Komatsu K."/>
            <person name="Kopischke S."/>
            <person name="Kubo M."/>
            <person name="Kyozuka J."/>
            <person name="Lagercrantz U."/>
            <person name="Lin S."/>
            <person name="Lindquist E."/>
            <person name="Lipzen A."/>
            <person name="Lu C."/>
            <person name="Luna E."/>
            <person name="Martienssen R."/>
            <person name="Minamino N."/>
            <person name="Mizutani M."/>
            <person name="Mizutani M."/>
            <person name="Mochizuki N."/>
            <person name="Monte I."/>
            <person name="Mosher R."/>
            <person name="Nagasaki H."/>
            <person name="Nakagami H."/>
            <person name="Naramoto S."/>
            <person name="Nishitani K."/>
            <person name="Ohtani M."/>
            <person name="Okamoto T."/>
            <person name="Okumura M."/>
            <person name="Phillips J."/>
            <person name="Pollak B."/>
            <person name="Reinders A."/>
            <person name="Roevekamp M."/>
            <person name="Sano R."/>
            <person name="Sawa S."/>
            <person name="Schmid M."/>
            <person name="Shirakawa M."/>
            <person name="Solano R."/>
            <person name="Spunde A."/>
            <person name="Suetsugu N."/>
            <person name="Sugano S."/>
            <person name="Sugiyama A."/>
            <person name="Sun R."/>
            <person name="Suzuki Y."/>
            <person name="Takenaka M."/>
            <person name="Takezawa D."/>
            <person name="Tomogane H."/>
            <person name="Tsuzuki M."/>
            <person name="Ueda T."/>
            <person name="Umeda M."/>
            <person name="Ward J."/>
            <person name="Watanabe Y."/>
            <person name="Yazaki K."/>
            <person name="Yokoyama R."/>
            <person name="Yoshitake Y."/>
            <person name="Yotsui I."/>
            <person name="Zachgo S."/>
            <person name="Schmutz J."/>
        </authorList>
    </citation>
    <scope>NUCLEOTIDE SEQUENCE [LARGE SCALE GENOMIC DNA]</scope>
    <source>
        <strain evidence="2">cv. B-3</strain>
    </source>
</reference>
<dbReference type="Proteomes" id="UP000264353">
    <property type="component" value="Chromosome A2"/>
</dbReference>
<evidence type="ECO:0000313" key="1">
    <source>
        <dbReference type="EMBL" id="RID75674.1"/>
    </source>
</evidence>